<dbReference type="Proteomes" id="UP000314294">
    <property type="component" value="Unassembled WGS sequence"/>
</dbReference>
<keyword evidence="3" id="KW-1185">Reference proteome</keyword>
<protein>
    <submittedName>
        <fullName evidence="2">Uncharacterized protein</fullName>
    </submittedName>
</protein>
<feature type="region of interest" description="Disordered" evidence="1">
    <location>
        <begin position="14"/>
        <end position="99"/>
    </location>
</feature>
<name>A0A4Z2FTB1_9TELE</name>
<proteinExistence type="predicted"/>
<dbReference type="AlphaFoldDB" id="A0A4Z2FTB1"/>
<gene>
    <name evidence="2" type="ORF">EYF80_045372</name>
</gene>
<evidence type="ECO:0000256" key="1">
    <source>
        <dbReference type="SAM" id="MobiDB-lite"/>
    </source>
</evidence>
<sequence length="99" mass="10466">MSCVHPINKRCCFPENRHVGSGSPGTCSSSPGHIPTYLGDRVRKEGLNDGSNRTDTPQKGDEGGGSRGGEGGELEERKCEIGSKSVGKRSSGRTSPQMF</sequence>
<evidence type="ECO:0000313" key="2">
    <source>
        <dbReference type="EMBL" id="TNN44418.1"/>
    </source>
</evidence>
<evidence type="ECO:0000313" key="3">
    <source>
        <dbReference type="Proteomes" id="UP000314294"/>
    </source>
</evidence>
<dbReference type="EMBL" id="SRLO01000903">
    <property type="protein sequence ID" value="TNN44418.1"/>
    <property type="molecule type" value="Genomic_DNA"/>
</dbReference>
<organism evidence="2 3">
    <name type="scientific">Liparis tanakae</name>
    <name type="common">Tanaka's snailfish</name>
    <dbReference type="NCBI Taxonomy" id="230148"/>
    <lineage>
        <taxon>Eukaryota</taxon>
        <taxon>Metazoa</taxon>
        <taxon>Chordata</taxon>
        <taxon>Craniata</taxon>
        <taxon>Vertebrata</taxon>
        <taxon>Euteleostomi</taxon>
        <taxon>Actinopterygii</taxon>
        <taxon>Neopterygii</taxon>
        <taxon>Teleostei</taxon>
        <taxon>Neoteleostei</taxon>
        <taxon>Acanthomorphata</taxon>
        <taxon>Eupercaria</taxon>
        <taxon>Perciformes</taxon>
        <taxon>Cottioidei</taxon>
        <taxon>Cottales</taxon>
        <taxon>Liparidae</taxon>
        <taxon>Liparis</taxon>
    </lineage>
</organism>
<comment type="caution">
    <text evidence="2">The sequence shown here is derived from an EMBL/GenBank/DDBJ whole genome shotgun (WGS) entry which is preliminary data.</text>
</comment>
<feature type="compositionally biased region" description="Low complexity" evidence="1">
    <location>
        <begin position="20"/>
        <end position="32"/>
    </location>
</feature>
<reference evidence="2 3" key="1">
    <citation type="submission" date="2019-03" db="EMBL/GenBank/DDBJ databases">
        <title>First draft genome of Liparis tanakae, snailfish: a comprehensive survey of snailfish specific genes.</title>
        <authorList>
            <person name="Kim W."/>
            <person name="Song I."/>
            <person name="Jeong J.-H."/>
            <person name="Kim D."/>
            <person name="Kim S."/>
            <person name="Ryu S."/>
            <person name="Song J.Y."/>
            <person name="Lee S.K."/>
        </authorList>
    </citation>
    <scope>NUCLEOTIDE SEQUENCE [LARGE SCALE GENOMIC DNA]</scope>
    <source>
        <tissue evidence="2">Muscle</tissue>
    </source>
</reference>
<accession>A0A4Z2FTB1</accession>